<proteinExistence type="predicted"/>
<dbReference type="Pfam" id="PF19086">
    <property type="entry name" value="Terpene_syn_C_2"/>
    <property type="match status" value="1"/>
</dbReference>
<name>A0A7Y6IGH0_9ACTN</name>
<gene>
    <name evidence="1" type="ORF">HTZ77_41415</name>
</gene>
<sequence length="344" mass="35861">MTGTDPQAYFGIRNELADKLLKGAGRLAGVPEDSRARVLRAALDAVPEAAGPLRAYPALYADGESSASRLAFSCLSAAATFPDGPRGTIAELGALTAVLFAVDDLADGVADGLSTGFETFFSLLPAALAGPSGDPSDGPGGGAGTVGEVLGAWRGWAARFHARAGGHTEVLADQLRLAGAAMARERAWSSGTEPWPAYDDYLANGRITILYPTWWAAAVALCGPRPVPWGTVERATLLGASCVRLANDIRTFEREKAEGKPNSIAILQRDGATAEEAVARVAAHVGELEAAFHAALAELPEELAGIADGQRRSVAFNGRWYLARDTHAYTVGELTADNAAHRVA</sequence>
<dbReference type="Proteomes" id="UP000586042">
    <property type="component" value="Unassembled WGS sequence"/>
</dbReference>
<reference evidence="1 2" key="1">
    <citation type="submission" date="2020-06" db="EMBL/GenBank/DDBJ databases">
        <title>Nonomuraea sp. SMC257, a novel actinomycete isolated from soil.</title>
        <authorList>
            <person name="Chanama M."/>
        </authorList>
    </citation>
    <scope>NUCLEOTIDE SEQUENCE [LARGE SCALE GENOMIC DNA]</scope>
    <source>
        <strain evidence="1 2">SMC257</strain>
    </source>
</reference>
<keyword evidence="2" id="KW-1185">Reference proteome</keyword>
<dbReference type="SUPFAM" id="SSF48576">
    <property type="entry name" value="Terpenoid synthases"/>
    <property type="match status" value="1"/>
</dbReference>
<evidence type="ECO:0008006" key="3">
    <source>
        <dbReference type="Google" id="ProtNLM"/>
    </source>
</evidence>
<protein>
    <recommendedName>
        <fullName evidence="3">Terpene synthase</fullName>
    </recommendedName>
</protein>
<comment type="caution">
    <text evidence="1">The sequence shown here is derived from an EMBL/GenBank/DDBJ whole genome shotgun (WGS) entry which is preliminary data.</text>
</comment>
<organism evidence="1 2">
    <name type="scientific">Nonomuraea montanisoli</name>
    <dbReference type="NCBI Taxonomy" id="2741721"/>
    <lineage>
        <taxon>Bacteria</taxon>
        <taxon>Bacillati</taxon>
        <taxon>Actinomycetota</taxon>
        <taxon>Actinomycetes</taxon>
        <taxon>Streptosporangiales</taxon>
        <taxon>Streptosporangiaceae</taxon>
        <taxon>Nonomuraea</taxon>
    </lineage>
</organism>
<dbReference type="Gene3D" id="1.10.600.10">
    <property type="entry name" value="Farnesyl Diphosphate Synthase"/>
    <property type="match status" value="1"/>
</dbReference>
<dbReference type="EMBL" id="JABWGN010000023">
    <property type="protein sequence ID" value="NUW37814.1"/>
    <property type="molecule type" value="Genomic_DNA"/>
</dbReference>
<accession>A0A7Y6IGH0</accession>
<evidence type="ECO:0000313" key="1">
    <source>
        <dbReference type="EMBL" id="NUW37814.1"/>
    </source>
</evidence>
<dbReference type="AlphaFoldDB" id="A0A7Y6IGH0"/>
<dbReference type="RefSeq" id="WP_175595257.1">
    <property type="nucleotide sequence ID" value="NZ_JABWGN010000023.1"/>
</dbReference>
<evidence type="ECO:0000313" key="2">
    <source>
        <dbReference type="Proteomes" id="UP000586042"/>
    </source>
</evidence>
<dbReference type="InterPro" id="IPR008949">
    <property type="entry name" value="Isoprenoid_synthase_dom_sf"/>
</dbReference>